<feature type="transmembrane region" description="Helical" evidence="2">
    <location>
        <begin position="88"/>
        <end position="116"/>
    </location>
</feature>
<keyword evidence="2" id="KW-0812">Transmembrane</keyword>
<reference evidence="3 4" key="1">
    <citation type="submission" date="2020-08" db="EMBL/GenBank/DDBJ databases">
        <title>Sequencing the genomes of 1000 actinobacteria strains.</title>
        <authorList>
            <person name="Klenk H.-P."/>
        </authorList>
    </citation>
    <scope>NUCLEOTIDE SEQUENCE [LARGE SCALE GENOMIC DNA]</scope>
    <source>
        <strain evidence="3 4">DSM 17945</strain>
    </source>
</reference>
<protein>
    <submittedName>
        <fullName evidence="3">Uncharacterized protein</fullName>
    </submittedName>
</protein>
<feature type="transmembrane region" description="Helical" evidence="2">
    <location>
        <begin position="50"/>
        <end position="68"/>
    </location>
</feature>
<feature type="transmembrane region" description="Helical" evidence="2">
    <location>
        <begin position="123"/>
        <end position="145"/>
    </location>
</feature>
<keyword evidence="4" id="KW-1185">Reference proteome</keyword>
<comment type="caution">
    <text evidence="3">The sequence shown here is derived from an EMBL/GenBank/DDBJ whole genome shotgun (WGS) entry which is preliminary data.</text>
</comment>
<proteinExistence type="predicted"/>
<accession>A0A7W9JK34</accession>
<keyword evidence="2" id="KW-0472">Membrane</keyword>
<organism evidence="3 4">
    <name type="scientific">Micrococcus endophyticus</name>
    <dbReference type="NCBI Taxonomy" id="455343"/>
    <lineage>
        <taxon>Bacteria</taxon>
        <taxon>Bacillati</taxon>
        <taxon>Actinomycetota</taxon>
        <taxon>Actinomycetes</taxon>
        <taxon>Micrococcales</taxon>
        <taxon>Micrococcaceae</taxon>
        <taxon>Micrococcus</taxon>
    </lineage>
</organism>
<dbReference type="AlphaFoldDB" id="A0A7W9JK34"/>
<evidence type="ECO:0000256" key="2">
    <source>
        <dbReference type="SAM" id="Phobius"/>
    </source>
</evidence>
<feature type="region of interest" description="Disordered" evidence="1">
    <location>
        <begin position="1"/>
        <end position="24"/>
    </location>
</feature>
<sequence length="179" mass="18355">MTINADGSHAVQPHSANAHTAPARPVRHAVVEEEVLEPLRPVDGWGFTNRVMLVSVLVVIIGDVVRVLTGGLGDPNGSVALGETGRGWVVLVQSFMFGLVGGALAGAAGYLIVLLMGGAARSVVRYVVGGVVGGFLGAVGVFAVFSNTALYGSGLHLYWMLPVAGLLGGLWAGVVSSRR</sequence>
<keyword evidence="2" id="KW-1133">Transmembrane helix</keyword>
<feature type="transmembrane region" description="Helical" evidence="2">
    <location>
        <begin position="157"/>
        <end position="175"/>
    </location>
</feature>
<dbReference type="Proteomes" id="UP000567246">
    <property type="component" value="Unassembled WGS sequence"/>
</dbReference>
<evidence type="ECO:0000256" key="1">
    <source>
        <dbReference type="SAM" id="MobiDB-lite"/>
    </source>
</evidence>
<evidence type="ECO:0000313" key="4">
    <source>
        <dbReference type="Proteomes" id="UP000567246"/>
    </source>
</evidence>
<name>A0A7W9JK34_9MICC</name>
<gene>
    <name evidence="3" type="ORF">HDA33_001752</name>
</gene>
<dbReference type="EMBL" id="JACHMW010000001">
    <property type="protein sequence ID" value="MBB5849188.1"/>
    <property type="molecule type" value="Genomic_DNA"/>
</dbReference>
<evidence type="ECO:0000313" key="3">
    <source>
        <dbReference type="EMBL" id="MBB5849188.1"/>
    </source>
</evidence>
<dbReference type="RefSeq" id="WP_184172628.1">
    <property type="nucleotide sequence ID" value="NZ_BAABAG010000014.1"/>
</dbReference>